<dbReference type="InterPro" id="IPR002575">
    <property type="entry name" value="Aminoglycoside_PTrfase"/>
</dbReference>
<dbReference type="PANTHER" id="PTHR21310">
    <property type="entry name" value="AMINOGLYCOSIDE PHOSPHOTRANSFERASE-RELATED-RELATED"/>
    <property type="match status" value="1"/>
</dbReference>
<reference evidence="2 3" key="1">
    <citation type="submission" date="2024-04" db="EMBL/GenBank/DDBJ databases">
        <title>Phyllosticta paracitricarpa is synonymous to the EU quarantine fungus P. citricarpa based on phylogenomic analyses.</title>
        <authorList>
            <consortium name="Lawrence Berkeley National Laboratory"/>
            <person name="Van Ingen-Buijs V.A."/>
            <person name="Van Westerhoven A.C."/>
            <person name="Haridas S."/>
            <person name="Skiadas P."/>
            <person name="Martin F."/>
            <person name="Groenewald J.Z."/>
            <person name="Crous P.W."/>
            <person name="Seidl M.F."/>
        </authorList>
    </citation>
    <scope>NUCLEOTIDE SEQUENCE [LARGE SCALE GENOMIC DNA]</scope>
    <source>
        <strain evidence="2 3">CBS 123371</strain>
    </source>
</reference>
<proteinExistence type="predicted"/>
<accession>A0ABR1L0G8</accession>
<evidence type="ECO:0000259" key="1">
    <source>
        <dbReference type="Pfam" id="PF01636"/>
    </source>
</evidence>
<feature type="domain" description="Aminoglycoside phosphotransferase" evidence="1">
    <location>
        <begin position="67"/>
        <end position="149"/>
    </location>
</feature>
<protein>
    <recommendedName>
        <fullName evidence="1">Aminoglycoside phosphotransferase domain-containing protein</fullName>
    </recommendedName>
</protein>
<evidence type="ECO:0000313" key="2">
    <source>
        <dbReference type="EMBL" id="KAK7524450.1"/>
    </source>
</evidence>
<comment type="caution">
    <text evidence="2">The sequence shown here is derived from an EMBL/GenBank/DDBJ whole genome shotgun (WGS) entry which is preliminary data.</text>
</comment>
<dbReference type="Pfam" id="PF01636">
    <property type="entry name" value="APH"/>
    <property type="match status" value="1"/>
</dbReference>
<evidence type="ECO:0000313" key="3">
    <source>
        <dbReference type="Proteomes" id="UP001363622"/>
    </source>
</evidence>
<sequence length="437" mass="50767">MRVDRDLQDANLAVEKEWVEFTSSPERRERMWTYLQGIASTHRNGMSCKLFQKCPGGFKYCFALRFEDGLQWIFRFPLPKSSMLPQRKTEAEVAVVQFIREKTSTPVPKVIASGVTEGEFEKLGPYVLMEFVEGELLSELLLDFDDENQRMRKDIEESTLRHIYRQVAGFYLELFAHEFSAIGSLEMECLESGNAWRAASEPLTFKLNETQRMMVAAEMPVSSSPFTSTSEYFEHLAFQTRTSLAKNKTTHLHPQEAFQNFNTVYLLRSMAQRFAAKIEGMPHKLYCDDLRFGNIIVNDSYDILAIIDFEFTYAAPASFLGSPPWWLAGTEPFERNDDDKKDYEAKMYMFIDGLEQEETARNDQAHVLSRFMRQCWANGFFWYNVAVRESVKLPQVMTHCLRIEPFRSFLQKPAWDAEDDFDTIMLALECMKIKPGE</sequence>
<keyword evidence="3" id="KW-1185">Reference proteome</keyword>
<gene>
    <name evidence="2" type="ORF">IWZ03DRAFT_403420</name>
</gene>
<dbReference type="InterPro" id="IPR051678">
    <property type="entry name" value="AGP_Transferase"/>
</dbReference>
<dbReference type="Proteomes" id="UP001363622">
    <property type="component" value="Unassembled WGS sequence"/>
</dbReference>
<dbReference type="SUPFAM" id="SSF56112">
    <property type="entry name" value="Protein kinase-like (PK-like)"/>
    <property type="match status" value="1"/>
</dbReference>
<organism evidence="2 3">
    <name type="scientific">Phyllosticta citriasiana</name>
    <dbReference type="NCBI Taxonomy" id="595635"/>
    <lineage>
        <taxon>Eukaryota</taxon>
        <taxon>Fungi</taxon>
        <taxon>Dikarya</taxon>
        <taxon>Ascomycota</taxon>
        <taxon>Pezizomycotina</taxon>
        <taxon>Dothideomycetes</taxon>
        <taxon>Dothideomycetes incertae sedis</taxon>
        <taxon>Botryosphaeriales</taxon>
        <taxon>Phyllostictaceae</taxon>
        <taxon>Phyllosticta</taxon>
    </lineage>
</organism>
<dbReference type="EMBL" id="JBBPHU010000001">
    <property type="protein sequence ID" value="KAK7524450.1"/>
    <property type="molecule type" value="Genomic_DNA"/>
</dbReference>
<dbReference type="InterPro" id="IPR011009">
    <property type="entry name" value="Kinase-like_dom_sf"/>
</dbReference>
<dbReference type="PANTHER" id="PTHR21310:SF37">
    <property type="entry name" value="AMINOGLYCOSIDE PHOSPHOTRANSFERASE DOMAIN-CONTAINING PROTEIN"/>
    <property type="match status" value="1"/>
</dbReference>
<name>A0ABR1L0G8_9PEZI</name>